<dbReference type="EMBL" id="BPVZ01000161">
    <property type="protein sequence ID" value="GKV42729.1"/>
    <property type="molecule type" value="Genomic_DNA"/>
</dbReference>
<keyword evidence="2" id="KW-1185">Reference proteome</keyword>
<evidence type="ECO:0000313" key="1">
    <source>
        <dbReference type="EMBL" id="GKV42729.1"/>
    </source>
</evidence>
<name>A0AAV5M0Z3_9ROSI</name>
<comment type="caution">
    <text evidence="1">The sequence shown here is derived from an EMBL/GenBank/DDBJ whole genome shotgun (WGS) entry which is preliminary data.</text>
</comment>
<organism evidence="1 2">
    <name type="scientific">Rubroshorea leprosula</name>
    <dbReference type="NCBI Taxonomy" id="152421"/>
    <lineage>
        <taxon>Eukaryota</taxon>
        <taxon>Viridiplantae</taxon>
        <taxon>Streptophyta</taxon>
        <taxon>Embryophyta</taxon>
        <taxon>Tracheophyta</taxon>
        <taxon>Spermatophyta</taxon>
        <taxon>Magnoliopsida</taxon>
        <taxon>eudicotyledons</taxon>
        <taxon>Gunneridae</taxon>
        <taxon>Pentapetalae</taxon>
        <taxon>rosids</taxon>
        <taxon>malvids</taxon>
        <taxon>Malvales</taxon>
        <taxon>Dipterocarpaceae</taxon>
        <taxon>Rubroshorea</taxon>
    </lineage>
</organism>
<dbReference type="Proteomes" id="UP001054252">
    <property type="component" value="Unassembled WGS sequence"/>
</dbReference>
<dbReference type="AlphaFoldDB" id="A0AAV5M0Z3"/>
<protein>
    <submittedName>
        <fullName evidence="1">Uncharacterized protein</fullName>
    </submittedName>
</protein>
<gene>
    <name evidence="1" type="ORF">SLEP1_g50107</name>
</gene>
<evidence type="ECO:0000313" key="2">
    <source>
        <dbReference type="Proteomes" id="UP001054252"/>
    </source>
</evidence>
<accession>A0AAV5M0Z3</accession>
<sequence length="52" mass="5857">MTQSGLVTRKWSPAGRVIAGSPIKRGRSMMFWLRHGETFRAGGLCLQRSHQD</sequence>
<reference evidence="1 2" key="1">
    <citation type="journal article" date="2021" name="Commun. Biol.">
        <title>The genome of Shorea leprosula (Dipterocarpaceae) highlights the ecological relevance of drought in aseasonal tropical rainforests.</title>
        <authorList>
            <person name="Ng K.K.S."/>
            <person name="Kobayashi M.J."/>
            <person name="Fawcett J.A."/>
            <person name="Hatakeyama M."/>
            <person name="Paape T."/>
            <person name="Ng C.H."/>
            <person name="Ang C.C."/>
            <person name="Tnah L.H."/>
            <person name="Lee C.T."/>
            <person name="Nishiyama T."/>
            <person name="Sese J."/>
            <person name="O'Brien M.J."/>
            <person name="Copetti D."/>
            <person name="Mohd Noor M.I."/>
            <person name="Ong R.C."/>
            <person name="Putra M."/>
            <person name="Sireger I.Z."/>
            <person name="Indrioko S."/>
            <person name="Kosugi Y."/>
            <person name="Izuno A."/>
            <person name="Isagi Y."/>
            <person name="Lee S.L."/>
            <person name="Shimizu K.K."/>
        </authorList>
    </citation>
    <scope>NUCLEOTIDE SEQUENCE [LARGE SCALE GENOMIC DNA]</scope>
    <source>
        <strain evidence="1">214</strain>
    </source>
</reference>
<proteinExistence type="predicted"/>